<gene>
    <name evidence="1" type="ORF">MKP05_03930</name>
</gene>
<evidence type="ECO:0000313" key="1">
    <source>
        <dbReference type="EMBL" id="MCH4562280.1"/>
    </source>
</evidence>
<organism evidence="1 2">
    <name type="scientific">Halomonas flagellata</name>
    <dbReference type="NCBI Taxonomy" id="2920385"/>
    <lineage>
        <taxon>Bacteria</taxon>
        <taxon>Pseudomonadati</taxon>
        <taxon>Pseudomonadota</taxon>
        <taxon>Gammaproteobacteria</taxon>
        <taxon>Oceanospirillales</taxon>
        <taxon>Halomonadaceae</taxon>
        <taxon>Halomonas</taxon>
    </lineage>
</organism>
<dbReference type="EMBL" id="JAKVPY010000003">
    <property type="protein sequence ID" value="MCH4562280.1"/>
    <property type="molecule type" value="Genomic_DNA"/>
</dbReference>
<accession>A0ABS9RR17</accession>
<comment type="caution">
    <text evidence="1">The sequence shown here is derived from an EMBL/GenBank/DDBJ whole genome shotgun (WGS) entry which is preliminary data.</text>
</comment>
<name>A0ABS9RR17_9GAMM</name>
<evidence type="ECO:0000313" key="2">
    <source>
        <dbReference type="Proteomes" id="UP001202117"/>
    </source>
</evidence>
<dbReference type="Proteomes" id="UP001202117">
    <property type="component" value="Unassembled WGS sequence"/>
</dbReference>
<proteinExistence type="predicted"/>
<sequence length="88" mass="9762">MCQALAAVGEKRKLLARKVAAEPWQDDTHAAYRQARLVVFDDTMNGMIVEDVIFKLTLGIRGGLVVQLRAVDIMAQVEGTALFLFVTR</sequence>
<protein>
    <submittedName>
        <fullName evidence="1">Uncharacterized protein</fullName>
    </submittedName>
</protein>
<keyword evidence="2" id="KW-1185">Reference proteome</keyword>
<reference evidence="1 2" key="1">
    <citation type="submission" date="2022-02" db="EMBL/GenBank/DDBJ databases">
        <title>Halomonas fukangensis sp. nov., a halophilic bacterium isolated from a bulk soil of Kalidium foliatum at Fukang.</title>
        <authorList>
            <person name="Huang Y."/>
        </authorList>
    </citation>
    <scope>NUCLEOTIDE SEQUENCE [LARGE SCALE GENOMIC DNA]</scope>
    <source>
        <strain evidence="1 2">EGI 63088</strain>
    </source>
</reference>